<dbReference type="InterPro" id="IPR053793">
    <property type="entry name" value="PB1-like"/>
</dbReference>
<dbReference type="AlphaFoldDB" id="A0A5B7BA76"/>
<comment type="function">
    <text evidence="8">Aux/IAA proteins are short-lived transcriptional factors that function as repressors of early auxin response genes at low auxin concentrations.</text>
</comment>
<dbReference type="GO" id="GO:0009734">
    <property type="term" value="P:auxin-activated signaling pathway"/>
    <property type="evidence" value="ECO:0007669"/>
    <property type="project" value="UniProtKB-UniRule"/>
</dbReference>
<evidence type="ECO:0000256" key="2">
    <source>
        <dbReference type="ARBA" id="ARBA00006728"/>
    </source>
</evidence>
<evidence type="ECO:0000256" key="5">
    <source>
        <dbReference type="ARBA" id="ARBA00023163"/>
    </source>
</evidence>
<gene>
    <name evidence="10" type="ORF">Din_034042</name>
</gene>
<sequence length="191" mass="21343">MAKEGLGLEITELRLGLPGGVPSFSTEKNEKKRVFSDIAGDGNRFTGDHKTERKNQVVGWPPVCSYRKKKSTMINGLEEATTKKYYVKVSMDGAPFLRKIDLSTHRGYADLAVALEKLFGCFGIDEALKDADSSEFVPIYEDKDGDWMLVGDVPWEMFTESCKRLRIMKRSDAKGIRLHAKSSIKGTLKDG</sequence>
<keyword evidence="3 8" id="KW-0678">Repressor</keyword>
<organism evidence="10">
    <name type="scientific">Davidia involucrata</name>
    <name type="common">Dove tree</name>
    <dbReference type="NCBI Taxonomy" id="16924"/>
    <lineage>
        <taxon>Eukaryota</taxon>
        <taxon>Viridiplantae</taxon>
        <taxon>Streptophyta</taxon>
        <taxon>Embryophyta</taxon>
        <taxon>Tracheophyta</taxon>
        <taxon>Spermatophyta</taxon>
        <taxon>Magnoliopsida</taxon>
        <taxon>eudicotyledons</taxon>
        <taxon>Gunneridae</taxon>
        <taxon>Pentapetalae</taxon>
        <taxon>asterids</taxon>
        <taxon>Cornales</taxon>
        <taxon>Nyssaceae</taxon>
        <taxon>Davidia</taxon>
    </lineage>
</organism>
<protein>
    <recommendedName>
        <fullName evidence="8">Auxin-responsive protein</fullName>
    </recommendedName>
</protein>
<accession>A0A5B7BA76</accession>
<evidence type="ECO:0000256" key="8">
    <source>
        <dbReference type="RuleBase" id="RU004549"/>
    </source>
</evidence>
<comment type="subunit">
    <text evidence="8">Homodimers and heterodimers.</text>
</comment>
<feature type="domain" description="PB1" evidence="9">
    <location>
        <begin position="84"/>
        <end position="183"/>
    </location>
</feature>
<reference evidence="10" key="1">
    <citation type="submission" date="2019-08" db="EMBL/GenBank/DDBJ databases">
        <title>Reference gene set and small RNA set construction with multiple tissues from Davidia involucrata Baill.</title>
        <authorList>
            <person name="Yang H."/>
            <person name="Zhou C."/>
            <person name="Li G."/>
            <person name="Wang J."/>
            <person name="Gao P."/>
            <person name="Wang M."/>
            <person name="Wang R."/>
            <person name="Zhao Y."/>
        </authorList>
    </citation>
    <scope>NUCLEOTIDE SEQUENCE</scope>
    <source>
        <tissue evidence="10">Mixed with DoveR01_LX</tissue>
    </source>
</reference>
<keyword evidence="6 8" id="KW-0539">Nucleus</keyword>
<keyword evidence="4 8" id="KW-0805">Transcription regulation</keyword>
<dbReference type="Pfam" id="PF02309">
    <property type="entry name" value="AUX_IAA"/>
    <property type="match status" value="1"/>
</dbReference>
<dbReference type="Gene3D" id="3.10.20.90">
    <property type="entry name" value="Phosphatidylinositol 3-kinase Catalytic Subunit, Chain A, domain 1"/>
    <property type="match status" value="1"/>
</dbReference>
<evidence type="ECO:0000313" key="10">
    <source>
        <dbReference type="EMBL" id="MPA64601.1"/>
    </source>
</evidence>
<comment type="similarity">
    <text evidence="2 8">Belongs to the Aux/IAA family.</text>
</comment>
<keyword evidence="7 8" id="KW-0927">Auxin signaling pathway</keyword>
<dbReference type="PROSITE" id="PS51745">
    <property type="entry name" value="PB1"/>
    <property type="match status" value="1"/>
</dbReference>
<dbReference type="EMBL" id="GHES01034042">
    <property type="protein sequence ID" value="MPA64601.1"/>
    <property type="molecule type" value="Transcribed_RNA"/>
</dbReference>
<name>A0A5B7BA76_DAVIN</name>
<dbReference type="GO" id="GO:0005634">
    <property type="term" value="C:nucleus"/>
    <property type="evidence" value="ECO:0007669"/>
    <property type="project" value="UniProtKB-SubCell"/>
</dbReference>
<evidence type="ECO:0000256" key="4">
    <source>
        <dbReference type="ARBA" id="ARBA00023015"/>
    </source>
</evidence>
<keyword evidence="5 8" id="KW-0804">Transcription</keyword>
<evidence type="ECO:0000256" key="3">
    <source>
        <dbReference type="ARBA" id="ARBA00022491"/>
    </source>
</evidence>
<dbReference type="GO" id="GO:0006355">
    <property type="term" value="P:regulation of DNA-templated transcription"/>
    <property type="evidence" value="ECO:0007669"/>
    <property type="project" value="InterPro"/>
</dbReference>
<dbReference type="PANTHER" id="PTHR31734:SF87">
    <property type="entry name" value="AUXIN-RESPONSIVE PROTEIN IAA5"/>
    <property type="match status" value="1"/>
</dbReference>
<comment type="subcellular location">
    <subcellularLocation>
        <location evidence="1 8">Nucleus</location>
    </subcellularLocation>
</comment>
<dbReference type="PANTHER" id="PTHR31734">
    <property type="entry name" value="AUXIN-RESPONSIVE PROTEIN IAA17"/>
    <property type="match status" value="1"/>
</dbReference>
<evidence type="ECO:0000256" key="6">
    <source>
        <dbReference type="ARBA" id="ARBA00023242"/>
    </source>
</evidence>
<dbReference type="SUPFAM" id="SSF54277">
    <property type="entry name" value="CAD &amp; PB1 domains"/>
    <property type="match status" value="1"/>
</dbReference>
<proteinExistence type="inferred from homology"/>
<evidence type="ECO:0000256" key="7">
    <source>
        <dbReference type="ARBA" id="ARBA00023294"/>
    </source>
</evidence>
<dbReference type="InterPro" id="IPR033389">
    <property type="entry name" value="AUX/IAA_dom"/>
</dbReference>
<evidence type="ECO:0000256" key="1">
    <source>
        <dbReference type="ARBA" id="ARBA00004123"/>
    </source>
</evidence>
<evidence type="ECO:0000259" key="9">
    <source>
        <dbReference type="PROSITE" id="PS51745"/>
    </source>
</evidence>
<dbReference type="FunFam" id="3.10.20.90:FF:000078">
    <property type="entry name" value="Auxin-responsive protein"/>
    <property type="match status" value="1"/>
</dbReference>
<dbReference type="InterPro" id="IPR003311">
    <property type="entry name" value="AUX_IAA"/>
</dbReference>